<evidence type="ECO:0000313" key="2">
    <source>
        <dbReference type="Proteomes" id="UP000018852"/>
    </source>
</evidence>
<reference evidence="1 2" key="1">
    <citation type="submission" date="2013-12" db="EMBL/GenBank/DDBJ databases">
        <title>A Varibaculum cambriense genome reconstructed from a premature infant gut community with otherwise low bacterial novelty that shifts toward anaerobic metabolism during the third week of life.</title>
        <authorList>
            <person name="Brown C.T."/>
            <person name="Sharon I."/>
            <person name="Thomas B.C."/>
            <person name="Castelle C.J."/>
            <person name="Morowitz M.J."/>
            <person name="Banfield J.F."/>
        </authorList>
    </citation>
    <scope>NUCLEOTIDE SEQUENCE [LARGE SCALE GENOMIC DNA]</scope>
    <source>
        <strain evidence="2">DORA_12</strain>
    </source>
</reference>
<gene>
    <name evidence="1" type="ORF">Q605_AUC00799G0001</name>
</gene>
<accession>W1VI52</accession>
<organism evidence="1 2">
    <name type="scientific">Actinomyces urogenitalis DORA_12</name>
    <dbReference type="NCBI Taxonomy" id="1403939"/>
    <lineage>
        <taxon>Bacteria</taxon>
        <taxon>Bacillati</taxon>
        <taxon>Actinomycetota</taxon>
        <taxon>Actinomycetes</taxon>
        <taxon>Actinomycetales</taxon>
        <taxon>Actinomycetaceae</taxon>
        <taxon>Actinomyces</taxon>
    </lineage>
</organism>
<name>W1VI52_9ACTO</name>
<proteinExistence type="predicted"/>
<sequence>MSTGLPAGLAAQLERIAASVRA</sequence>
<dbReference type="Proteomes" id="UP000018852">
    <property type="component" value="Unassembled WGS sequence"/>
</dbReference>
<evidence type="ECO:0000313" key="1">
    <source>
        <dbReference type="EMBL" id="ETJ03729.1"/>
    </source>
</evidence>
<protein>
    <submittedName>
        <fullName evidence="1">Uncharacterized protein</fullName>
    </submittedName>
</protein>
<dbReference type="EMBL" id="AZLV01000799">
    <property type="protein sequence ID" value="ETJ03729.1"/>
    <property type="molecule type" value="Genomic_DNA"/>
</dbReference>
<comment type="caution">
    <text evidence="1">The sequence shown here is derived from an EMBL/GenBank/DDBJ whole genome shotgun (WGS) entry which is preliminary data.</text>
</comment>
<feature type="non-terminal residue" evidence="1">
    <location>
        <position position="22"/>
    </location>
</feature>
<dbReference type="AlphaFoldDB" id="W1VI52"/>